<gene>
    <name evidence="1" type="ORF">HAX54_053342</name>
</gene>
<dbReference type="EMBL" id="JACEIK010009900">
    <property type="protein sequence ID" value="MCE3214794.1"/>
    <property type="molecule type" value="Genomic_DNA"/>
</dbReference>
<keyword evidence="2" id="KW-1185">Reference proteome</keyword>
<proteinExistence type="predicted"/>
<sequence length="80" mass="9061">SRLTDYDTLLKNINDLKAGKPAEVPIYDFKSSSRIGFRFSSLLLVHILHTAWSSVIAQLSGHLFFVMRSAFLLLYCSILL</sequence>
<dbReference type="Proteomes" id="UP000823775">
    <property type="component" value="Unassembled WGS sequence"/>
</dbReference>
<evidence type="ECO:0000313" key="1">
    <source>
        <dbReference type="EMBL" id="MCE3214794.1"/>
    </source>
</evidence>
<comment type="caution">
    <text evidence="1">The sequence shown here is derived from an EMBL/GenBank/DDBJ whole genome shotgun (WGS) entry which is preliminary data.</text>
</comment>
<evidence type="ECO:0000313" key="2">
    <source>
        <dbReference type="Proteomes" id="UP000823775"/>
    </source>
</evidence>
<feature type="non-terminal residue" evidence="1">
    <location>
        <position position="1"/>
    </location>
</feature>
<accession>A0ABS8WT90</accession>
<name>A0ABS8WT90_DATST</name>
<protein>
    <submittedName>
        <fullName evidence="1">Uncharacterized protein</fullName>
    </submittedName>
</protein>
<reference evidence="1 2" key="1">
    <citation type="journal article" date="2021" name="BMC Genomics">
        <title>Datura genome reveals duplications of psychoactive alkaloid biosynthetic genes and high mutation rate following tissue culture.</title>
        <authorList>
            <person name="Rajewski A."/>
            <person name="Carter-House D."/>
            <person name="Stajich J."/>
            <person name="Litt A."/>
        </authorList>
    </citation>
    <scope>NUCLEOTIDE SEQUENCE [LARGE SCALE GENOMIC DNA]</scope>
    <source>
        <strain evidence="1">AR-01</strain>
    </source>
</reference>
<organism evidence="1 2">
    <name type="scientific">Datura stramonium</name>
    <name type="common">Jimsonweed</name>
    <name type="synonym">Common thornapple</name>
    <dbReference type="NCBI Taxonomy" id="4076"/>
    <lineage>
        <taxon>Eukaryota</taxon>
        <taxon>Viridiplantae</taxon>
        <taxon>Streptophyta</taxon>
        <taxon>Embryophyta</taxon>
        <taxon>Tracheophyta</taxon>
        <taxon>Spermatophyta</taxon>
        <taxon>Magnoliopsida</taxon>
        <taxon>eudicotyledons</taxon>
        <taxon>Gunneridae</taxon>
        <taxon>Pentapetalae</taxon>
        <taxon>asterids</taxon>
        <taxon>lamiids</taxon>
        <taxon>Solanales</taxon>
        <taxon>Solanaceae</taxon>
        <taxon>Solanoideae</taxon>
        <taxon>Datureae</taxon>
        <taxon>Datura</taxon>
    </lineage>
</organism>
<feature type="non-terminal residue" evidence="1">
    <location>
        <position position="80"/>
    </location>
</feature>